<name>A0A317XZK0_9BASI</name>
<protein>
    <submittedName>
        <fullName evidence="1">Uncharacterized protein</fullName>
    </submittedName>
</protein>
<evidence type="ECO:0000313" key="1">
    <source>
        <dbReference type="EMBL" id="PWZ02711.1"/>
    </source>
</evidence>
<gene>
    <name evidence="1" type="ORF">BCV70DRAFT_4926</name>
</gene>
<proteinExistence type="predicted"/>
<keyword evidence="2" id="KW-1185">Reference proteome</keyword>
<dbReference type="Proteomes" id="UP000246740">
    <property type="component" value="Unassembled WGS sequence"/>
</dbReference>
<reference evidence="1 2" key="1">
    <citation type="journal article" date="2018" name="Mol. Biol. Evol.">
        <title>Broad Genomic Sampling Reveals a Smut Pathogenic Ancestry of the Fungal Clade Ustilaginomycotina.</title>
        <authorList>
            <person name="Kijpornyongpan T."/>
            <person name="Mondo S.J."/>
            <person name="Barry K."/>
            <person name="Sandor L."/>
            <person name="Lee J."/>
            <person name="Lipzen A."/>
            <person name="Pangilinan J."/>
            <person name="LaButti K."/>
            <person name="Hainaut M."/>
            <person name="Henrissat B."/>
            <person name="Grigoriev I.V."/>
            <person name="Spatafora J.W."/>
            <person name="Aime M.C."/>
        </authorList>
    </citation>
    <scope>NUCLEOTIDE SEQUENCE [LARGE SCALE GENOMIC DNA]</scope>
    <source>
        <strain evidence="1 2">MCA 3645</strain>
    </source>
</reference>
<dbReference type="InParanoid" id="A0A317XZK0"/>
<evidence type="ECO:0000313" key="2">
    <source>
        <dbReference type="Proteomes" id="UP000246740"/>
    </source>
</evidence>
<dbReference type="EMBL" id="KZ819188">
    <property type="protein sequence ID" value="PWZ02711.1"/>
    <property type="molecule type" value="Genomic_DNA"/>
</dbReference>
<sequence>MQSVQYTVLAAVGHRLNCHQRSHSQPLFLLVTPSLLTSLPLSHGITSVQLFNLAEQSHFNSIRVIRTSSFISCWQLLHLAHFCAATKVCPTLSVPPT</sequence>
<accession>A0A317XZK0</accession>
<dbReference type="AlphaFoldDB" id="A0A317XZK0"/>
<organism evidence="1 2">
    <name type="scientific">Testicularia cyperi</name>
    <dbReference type="NCBI Taxonomy" id="1882483"/>
    <lineage>
        <taxon>Eukaryota</taxon>
        <taxon>Fungi</taxon>
        <taxon>Dikarya</taxon>
        <taxon>Basidiomycota</taxon>
        <taxon>Ustilaginomycotina</taxon>
        <taxon>Ustilaginomycetes</taxon>
        <taxon>Ustilaginales</taxon>
        <taxon>Anthracoideaceae</taxon>
        <taxon>Testicularia</taxon>
    </lineage>
</organism>